<feature type="transmembrane region" description="Helical" evidence="6">
    <location>
        <begin position="246"/>
        <end position="263"/>
    </location>
</feature>
<reference evidence="7" key="1">
    <citation type="submission" date="2022-10" db="EMBL/GenBank/DDBJ databases">
        <title>The complete genomes of actinobacterial strains from the NBC collection.</title>
        <authorList>
            <person name="Joergensen T.S."/>
            <person name="Alvarez Arevalo M."/>
            <person name="Sterndorff E.B."/>
            <person name="Faurdal D."/>
            <person name="Vuksanovic O."/>
            <person name="Mourched A.-S."/>
            <person name="Charusanti P."/>
            <person name="Shaw S."/>
            <person name="Blin K."/>
            <person name="Weber T."/>
        </authorList>
    </citation>
    <scope>NUCLEOTIDE SEQUENCE</scope>
    <source>
        <strain evidence="7">NBC_01432</strain>
    </source>
</reference>
<feature type="transmembrane region" description="Helical" evidence="6">
    <location>
        <begin position="219"/>
        <end position="240"/>
    </location>
</feature>
<dbReference type="SUPFAM" id="SSF103473">
    <property type="entry name" value="MFS general substrate transporter"/>
    <property type="match status" value="1"/>
</dbReference>
<keyword evidence="4 6" id="KW-1133">Transmembrane helix</keyword>
<feature type="transmembrane region" description="Helical" evidence="6">
    <location>
        <begin position="50"/>
        <end position="70"/>
    </location>
</feature>
<dbReference type="Pfam" id="PF07690">
    <property type="entry name" value="MFS_1"/>
    <property type="match status" value="1"/>
</dbReference>
<dbReference type="InterPro" id="IPR036259">
    <property type="entry name" value="MFS_trans_sf"/>
</dbReference>
<feature type="transmembrane region" description="Helical" evidence="6">
    <location>
        <begin position="169"/>
        <end position="187"/>
    </location>
</feature>
<name>A0ABZ2A5M3_STRNV</name>
<evidence type="ECO:0000313" key="7">
    <source>
        <dbReference type="EMBL" id="WUX53759.1"/>
    </source>
</evidence>
<dbReference type="Gene3D" id="1.20.1250.20">
    <property type="entry name" value="MFS general substrate transporter like domains"/>
    <property type="match status" value="1"/>
</dbReference>
<evidence type="ECO:0000256" key="5">
    <source>
        <dbReference type="ARBA" id="ARBA00023136"/>
    </source>
</evidence>
<dbReference type="InterPro" id="IPR011701">
    <property type="entry name" value="MFS"/>
</dbReference>
<feature type="transmembrane region" description="Helical" evidence="6">
    <location>
        <begin position="275"/>
        <end position="292"/>
    </location>
</feature>
<accession>A0ABZ2A5M3</accession>
<dbReference type="PANTHER" id="PTHR23513:SF11">
    <property type="entry name" value="STAPHYLOFERRIN A TRANSPORTER"/>
    <property type="match status" value="1"/>
</dbReference>
<comment type="subcellular location">
    <subcellularLocation>
        <location evidence="1">Cell membrane</location>
        <topology evidence="1">Multi-pass membrane protein</topology>
    </subcellularLocation>
</comment>
<evidence type="ECO:0000256" key="2">
    <source>
        <dbReference type="ARBA" id="ARBA00022475"/>
    </source>
</evidence>
<dbReference type="PANTHER" id="PTHR23513">
    <property type="entry name" value="INTEGRAL MEMBRANE EFFLUX PROTEIN-RELATED"/>
    <property type="match status" value="1"/>
</dbReference>
<evidence type="ECO:0000256" key="1">
    <source>
        <dbReference type="ARBA" id="ARBA00004651"/>
    </source>
</evidence>
<feature type="transmembrane region" description="Helical" evidence="6">
    <location>
        <begin position="102"/>
        <end position="124"/>
    </location>
</feature>
<evidence type="ECO:0000256" key="3">
    <source>
        <dbReference type="ARBA" id="ARBA00022692"/>
    </source>
</evidence>
<proteinExistence type="predicted"/>
<evidence type="ECO:0000256" key="6">
    <source>
        <dbReference type="SAM" id="Phobius"/>
    </source>
</evidence>
<protein>
    <submittedName>
        <fullName evidence="7">MFS transporter</fullName>
    </submittedName>
</protein>
<keyword evidence="5 6" id="KW-0472">Membrane</keyword>
<feature type="transmembrane region" description="Helical" evidence="6">
    <location>
        <begin position="361"/>
        <end position="379"/>
    </location>
</feature>
<sequence>MRTYQELFRTPEFTPLFLTTAGQVAAQTVSGLALGTLVFTRTGSPLLSALAMFGPALAQVIGATMLLSAADRLPPRATLAALSLLFALGMAAAALPGLPVPAVLGIVLGLGVLAALGGGVRLGLLNEILTKEGYLLGRSTINMSSGLMQIGGYATGGLLVAVLSPRGALLTGAALYLVAAAVARLGLSRRPSRATGRASIGQTWRNNARLLSSPPRRTVYLALWVPNGLVVGCESLYVSYAPDRAGLLFAAGAAGMLTGDILIGRFVPRRWRSRLTVPLLLLLAAPHLFFFLGPALPVAAPLVALATVGFAASLISQERLMALTPDELSGHALGLHSAGMLTMQGVCALLAGAVAERTSPATGITVLAAASVAVTLMLARGLRRAEEPVRGEAAEAGVVVRTRAADAVPPSPGDPVGTDPA</sequence>
<keyword evidence="2" id="KW-1003">Cell membrane</keyword>
<feature type="transmembrane region" description="Helical" evidence="6">
    <location>
        <begin position="77"/>
        <end position="96"/>
    </location>
</feature>
<dbReference type="RefSeq" id="WP_329077387.1">
    <property type="nucleotide sequence ID" value="NZ_CP109495.1"/>
</dbReference>
<feature type="transmembrane region" description="Helical" evidence="6">
    <location>
        <begin position="145"/>
        <end position="163"/>
    </location>
</feature>
<gene>
    <name evidence="7" type="ORF">OG442_20550</name>
</gene>
<evidence type="ECO:0000256" key="4">
    <source>
        <dbReference type="ARBA" id="ARBA00022989"/>
    </source>
</evidence>
<dbReference type="Proteomes" id="UP001432209">
    <property type="component" value="Chromosome"/>
</dbReference>
<dbReference type="EMBL" id="CP109495">
    <property type="protein sequence ID" value="WUX53759.1"/>
    <property type="molecule type" value="Genomic_DNA"/>
</dbReference>
<keyword evidence="3 6" id="KW-0812">Transmembrane</keyword>
<keyword evidence="8" id="KW-1185">Reference proteome</keyword>
<evidence type="ECO:0000313" key="8">
    <source>
        <dbReference type="Proteomes" id="UP001432209"/>
    </source>
</evidence>
<organism evidence="7 8">
    <name type="scientific">Streptomyces niveus</name>
    <name type="common">Streptomyces spheroides</name>
    <dbReference type="NCBI Taxonomy" id="193462"/>
    <lineage>
        <taxon>Bacteria</taxon>
        <taxon>Bacillati</taxon>
        <taxon>Actinomycetota</taxon>
        <taxon>Actinomycetes</taxon>
        <taxon>Kitasatosporales</taxon>
        <taxon>Streptomycetaceae</taxon>
        <taxon>Streptomyces</taxon>
    </lineage>
</organism>